<protein>
    <submittedName>
        <fullName evidence="1">Uncharacterized protein</fullName>
    </submittedName>
</protein>
<reference evidence="1" key="2">
    <citation type="journal article" date="2015" name="Data Brief">
        <title>Shoot transcriptome of the giant reed, Arundo donax.</title>
        <authorList>
            <person name="Barrero R.A."/>
            <person name="Guerrero F.D."/>
            <person name="Moolhuijzen P."/>
            <person name="Goolsby J.A."/>
            <person name="Tidwell J."/>
            <person name="Bellgard S.E."/>
            <person name="Bellgard M.I."/>
        </authorList>
    </citation>
    <scope>NUCLEOTIDE SEQUENCE</scope>
    <source>
        <tissue evidence="1">Shoot tissue taken approximately 20 cm above the soil surface</tissue>
    </source>
</reference>
<name>A0A0A9H5C1_ARUDO</name>
<organism evidence="1">
    <name type="scientific">Arundo donax</name>
    <name type="common">Giant reed</name>
    <name type="synonym">Donax arundinaceus</name>
    <dbReference type="NCBI Taxonomy" id="35708"/>
    <lineage>
        <taxon>Eukaryota</taxon>
        <taxon>Viridiplantae</taxon>
        <taxon>Streptophyta</taxon>
        <taxon>Embryophyta</taxon>
        <taxon>Tracheophyta</taxon>
        <taxon>Spermatophyta</taxon>
        <taxon>Magnoliopsida</taxon>
        <taxon>Liliopsida</taxon>
        <taxon>Poales</taxon>
        <taxon>Poaceae</taxon>
        <taxon>PACMAD clade</taxon>
        <taxon>Arundinoideae</taxon>
        <taxon>Arundineae</taxon>
        <taxon>Arundo</taxon>
    </lineage>
</organism>
<proteinExistence type="predicted"/>
<reference evidence="1" key="1">
    <citation type="submission" date="2014-09" db="EMBL/GenBank/DDBJ databases">
        <authorList>
            <person name="Magalhaes I.L.F."/>
            <person name="Oliveira U."/>
            <person name="Santos F.R."/>
            <person name="Vidigal T.H.D.A."/>
            <person name="Brescovit A.D."/>
            <person name="Santos A.J."/>
        </authorList>
    </citation>
    <scope>NUCLEOTIDE SEQUENCE</scope>
    <source>
        <tissue evidence="1">Shoot tissue taken approximately 20 cm above the soil surface</tissue>
    </source>
</reference>
<accession>A0A0A9H5C1</accession>
<evidence type="ECO:0000313" key="1">
    <source>
        <dbReference type="EMBL" id="JAE32410.1"/>
    </source>
</evidence>
<dbReference type="EMBL" id="GBRH01165486">
    <property type="protein sequence ID" value="JAE32410.1"/>
    <property type="molecule type" value="Transcribed_RNA"/>
</dbReference>
<sequence length="10" mass="1214">MLRLTPATRR</sequence>